<feature type="coiled-coil region" evidence="2">
    <location>
        <begin position="104"/>
        <end position="138"/>
    </location>
</feature>
<gene>
    <name evidence="4" type="ORF">GCM10022215_36450</name>
</gene>
<dbReference type="EMBL" id="BAAAZH010000028">
    <property type="protein sequence ID" value="GAA4126619.1"/>
    <property type="molecule type" value="Genomic_DNA"/>
</dbReference>
<keyword evidence="2" id="KW-0175">Coiled coil</keyword>
<feature type="region of interest" description="Disordered" evidence="3">
    <location>
        <begin position="1"/>
        <end position="43"/>
    </location>
</feature>
<dbReference type="PANTHER" id="PTHR37313:SF2">
    <property type="entry name" value="UPF0749 PROTEIN YLXX"/>
    <property type="match status" value="1"/>
</dbReference>
<reference evidence="5" key="1">
    <citation type="journal article" date="2019" name="Int. J. Syst. Evol. Microbiol.">
        <title>The Global Catalogue of Microorganisms (GCM) 10K type strain sequencing project: providing services to taxonomists for standard genome sequencing and annotation.</title>
        <authorList>
            <consortium name="The Broad Institute Genomics Platform"/>
            <consortium name="The Broad Institute Genome Sequencing Center for Infectious Disease"/>
            <person name="Wu L."/>
            <person name="Ma J."/>
        </authorList>
    </citation>
    <scope>NUCLEOTIDE SEQUENCE [LARGE SCALE GENOMIC DNA]</scope>
    <source>
        <strain evidence="5">JCM 16703</strain>
    </source>
</reference>
<dbReference type="PANTHER" id="PTHR37313">
    <property type="entry name" value="UPF0749 PROTEIN RV1825"/>
    <property type="match status" value="1"/>
</dbReference>
<organism evidence="4 5">
    <name type="scientific">Nocardioides fonticola</name>
    <dbReference type="NCBI Taxonomy" id="450363"/>
    <lineage>
        <taxon>Bacteria</taxon>
        <taxon>Bacillati</taxon>
        <taxon>Actinomycetota</taxon>
        <taxon>Actinomycetes</taxon>
        <taxon>Propionibacteriales</taxon>
        <taxon>Nocardioidaceae</taxon>
        <taxon>Nocardioides</taxon>
    </lineage>
</organism>
<name>A0ABP7XVD0_9ACTN</name>
<comment type="similarity">
    <text evidence="1">Belongs to the UPF0749 family.</text>
</comment>
<sequence length="279" mass="29458">MPESQEPQEPLEPGERPGEGSPVAPDDTADPAASAPDQPAPTGRDRLLQALRRPARSQLIVAVLLAAMGFAAVTQVRSNEDDTTYAGYREQDLIDVLSGLAGTSQRARAELNRLEAARRQLESDTSAQQAALEQARKESDTLNVLAGLVPVTGPGIRVTITEVTGSVNADAFVDMVQELRNAGAEALQINGTVRVVAQSSFTDVTGGIRVDGQTLNAPYVVDVIGDPSALSGAMSILEGPRVDLQNQGAQVQIDELTSLDIEAVREPTQPEYAQPADAQ</sequence>
<dbReference type="Gene3D" id="3.30.70.1880">
    <property type="entry name" value="Protein of unknown function DUF881"/>
    <property type="match status" value="1"/>
</dbReference>
<proteinExistence type="inferred from homology"/>
<evidence type="ECO:0000256" key="1">
    <source>
        <dbReference type="ARBA" id="ARBA00009108"/>
    </source>
</evidence>
<evidence type="ECO:0000256" key="2">
    <source>
        <dbReference type="SAM" id="Coils"/>
    </source>
</evidence>
<dbReference type="RefSeq" id="WP_344734907.1">
    <property type="nucleotide sequence ID" value="NZ_BAAAZH010000028.1"/>
</dbReference>
<evidence type="ECO:0000313" key="4">
    <source>
        <dbReference type="EMBL" id="GAA4126619.1"/>
    </source>
</evidence>
<evidence type="ECO:0000256" key="3">
    <source>
        <dbReference type="SAM" id="MobiDB-lite"/>
    </source>
</evidence>
<dbReference type="Proteomes" id="UP001501495">
    <property type="component" value="Unassembled WGS sequence"/>
</dbReference>
<comment type="caution">
    <text evidence="4">The sequence shown here is derived from an EMBL/GenBank/DDBJ whole genome shotgun (WGS) entry which is preliminary data.</text>
</comment>
<dbReference type="Pfam" id="PF05949">
    <property type="entry name" value="DUF881"/>
    <property type="match status" value="1"/>
</dbReference>
<feature type="compositionally biased region" description="Low complexity" evidence="3">
    <location>
        <begin position="19"/>
        <end position="41"/>
    </location>
</feature>
<protein>
    <submittedName>
        <fullName evidence="4">DUF881 domain-containing protein</fullName>
    </submittedName>
</protein>
<dbReference type="InterPro" id="IPR010273">
    <property type="entry name" value="DUF881"/>
</dbReference>
<keyword evidence="5" id="KW-1185">Reference proteome</keyword>
<evidence type="ECO:0000313" key="5">
    <source>
        <dbReference type="Proteomes" id="UP001501495"/>
    </source>
</evidence>
<accession>A0ABP7XVD0</accession>